<dbReference type="InterPro" id="IPR026285">
    <property type="entry name" value="TenA_E"/>
</dbReference>
<feature type="binding site" evidence="2">
    <location>
        <position position="146"/>
    </location>
    <ligand>
        <name>substrate</name>
    </ligand>
</feature>
<dbReference type="OrthoDB" id="37730at2759"/>
<dbReference type="PANTHER" id="PTHR43198:SF2">
    <property type="entry name" value="SI:CH1073-67J19.1-RELATED"/>
    <property type="match status" value="1"/>
</dbReference>
<feature type="binding site" evidence="2">
    <location>
        <position position="45"/>
    </location>
    <ligand>
        <name>substrate</name>
    </ligand>
</feature>
<dbReference type="Proteomes" id="UP000005666">
    <property type="component" value="Chromosome 9"/>
</dbReference>
<dbReference type="GeneID" id="11534660"/>
<dbReference type="CDD" id="cd19358">
    <property type="entry name" value="TenA_E_Spr0628-like"/>
    <property type="match status" value="1"/>
</dbReference>
<dbReference type="SUPFAM" id="SSF48613">
    <property type="entry name" value="Heme oxygenase-like"/>
    <property type="match status" value="1"/>
</dbReference>
<dbReference type="InterPro" id="IPR016084">
    <property type="entry name" value="Haem_Oase-like_multi-hlx"/>
</dbReference>
<name>G8BXE6_TETPH</name>
<evidence type="ECO:0000256" key="2">
    <source>
        <dbReference type="PIRSR" id="PIRSR003170-2"/>
    </source>
</evidence>
<dbReference type="STRING" id="1071381.G8BXE6"/>
<keyword evidence="5" id="KW-1185">Reference proteome</keyword>
<dbReference type="GO" id="GO:0005829">
    <property type="term" value="C:cytosol"/>
    <property type="evidence" value="ECO:0007669"/>
    <property type="project" value="EnsemblFungi"/>
</dbReference>
<dbReference type="KEGG" id="tpf:TPHA_0I00680"/>
<dbReference type="PANTHER" id="PTHR43198">
    <property type="entry name" value="BIFUNCTIONAL TH2 PROTEIN"/>
    <property type="match status" value="1"/>
</dbReference>
<reference evidence="4 5" key="1">
    <citation type="journal article" date="2011" name="Proc. Natl. Acad. Sci. U.S.A.">
        <title>Evolutionary erosion of yeast sex chromosomes by mating-type switching accidents.</title>
        <authorList>
            <person name="Gordon J.L."/>
            <person name="Armisen D."/>
            <person name="Proux-Wera E."/>
            <person name="Oheigeartaigh S.S."/>
            <person name="Byrne K.P."/>
            <person name="Wolfe K.H."/>
        </authorList>
    </citation>
    <scope>NUCLEOTIDE SEQUENCE [LARGE SCALE GENOMIC DNA]</scope>
    <source>
        <strain evidence="5">ATCC 24235 / CBS 4417 / NBRC 1672 / NRRL Y-8282 / UCD 70-5</strain>
    </source>
</reference>
<dbReference type="InterPro" id="IPR004305">
    <property type="entry name" value="Thiaminase-2/PQQC"/>
</dbReference>
<dbReference type="GO" id="GO:0006772">
    <property type="term" value="P:thiamine metabolic process"/>
    <property type="evidence" value="ECO:0007669"/>
    <property type="project" value="EnsemblFungi"/>
</dbReference>
<sequence>MTTTTAQLIQKYSDLLKHATEHKLTSELCAGTLSDRTLCIYLAQDLKFFNTSFRLICKTTTECPNDKSMIYLGKKIGFFANDENDYFQKCLELLATAIKDDADKEKNCTNEIPSTTRYLKSIQAKLDDDKKLYDYPKLITALWTAEIVYYLWAHNTPRKENLHWKYQTWIDLHDGPHFEEWCDFLAKEVDQYSLEQVEDSFKQCVELEINFFNGCYNA</sequence>
<dbReference type="InterPro" id="IPR050967">
    <property type="entry name" value="Thiamine_Salvage_TenA"/>
</dbReference>
<feature type="domain" description="Thiaminase-2/PQQC" evidence="3">
    <location>
        <begin position="13"/>
        <end position="217"/>
    </location>
</feature>
<gene>
    <name evidence="4" type="primary">TPHA0I00680</name>
    <name evidence="4" type="ordered locus">TPHA_0I00680</name>
</gene>
<evidence type="ECO:0000313" key="4">
    <source>
        <dbReference type="EMBL" id="CCE64574.1"/>
    </source>
</evidence>
<accession>G8BXE6</accession>
<feature type="active site" description="Proton donor" evidence="1">
    <location>
        <position position="208"/>
    </location>
</feature>
<dbReference type="Pfam" id="PF03070">
    <property type="entry name" value="TENA_THI-4"/>
    <property type="match status" value="1"/>
</dbReference>
<feature type="binding site" evidence="2">
    <location>
        <position position="83"/>
    </location>
    <ligand>
        <name>substrate</name>
    </ligand>
</feature>
<evidence type="ECO:0000259" key="3">
    <source>
        <dbReference type="Pfam" id="PF03070"/>
    </source>
</evidence>
<dbReference type="EMBL" id="HE612864">
    <property type="protein sequence ID" value="CCE64574.1"/>
    <property type="molecule type" value="Genomic_DNA"/>
</dbReference>
<dbReference type="PIRSF" id="PIRSF003170">
    <property type="entry name" value="Pet18p"/>
    <property type="match status" value="1"/>
</dbReference>
<dbReference type="Gene3D" id="1.20.910.10">
    <property type="entry name" value="Heme oxygenase-like"/>
    <property type="match status" value="1"/>
</dbReference>
<evidence type="ECO:0000313" key="5">
    <source>
        <dbReference type="Proteomes" id="UP000005666"/>
    </source>
</evidence>
<evidence type="ECO:0000256" key="1">
    <source>
        <dbReference type="PIRSR" id="PIRSR003170-1"/>
    </source>
</evidence>
<dbReference type="OMA" id="AEWITLH"/>
<proteinExistence type="predicted"/>
<dbReference type="RefSeq" id="XP_003687008.1">
    <property type="nucleotide sequence ID" value="XM_003686960.1"/>
</dbReference>
<organism evidence="4 5">
    <name type="scientific">Tetrapisispora phaffii (strain ATCC 24235 / CBS 4417 / NBRC 1672 / NRRL Y-8282 / UCD 70-5)</name>
    <name type="common">Yeast</name>
    <name type="synonym">Fabospora phaffii</name>
    <dbReference type="NCBI Taxonomy" id="1071381"/>
    <lineage>
        <taxon>Eukaryota</taxon>
        <taxon>Fungi</taxon>
        <taxon>Dikarya</taxon>
        <taxon>Ascomycota</taxon>
        <taxon>Saccharomycotina</taxon>
        <taxon>Saccharomycetes</taxon>
        <taxon>Saccharomycetales</taxon>
        <taxon>Saccharomycetaceae</taxon>
        <taxon>Tetrapisispora</taxon>
    </lineage>
</organism>
<dbReference type="HOGENOM" id="CLU_077537_0_0_1"/>
<dbReference type="AlphaFoldDB" id="G8BXE6"/>
<protein>
    <recommendedName>
        <fullName evidence="3">Thiaminase-2/PQQC domain-containing protein</fullName>
    </recommendedName>
</protein>
<dbReference type="eggNOG" id="ENOG502QT8P">
    <property type="taxonomic scope" value="Eukaryota"/>
</dbReference>